<feature type="binding site" evidence="10">
    <location>
        <position position="13"/>
    </location>
    <ligand>
        <name>Mn(2+)</name>
        <dbReference type="ChEBI" id="CHEBI:29035"/>
        <label>1</label>
    </ligand>
</feature>
<dbReference type="InterPro" id="IPR010138">
    <property type="entry name" value="UDP-diacylglucosamine_Hdrlase"/>
</dbReference>
<comment type="function">
    <text evidence="10">Hydrolyzes the pyrophosphate bond of UDP-2,3-diacylglucosamine to yield 2,3-diacylglucosamine 1-phosphate (lipid X) and UMP by catalyzing the attack of water at the alpha-P atom. Involved in the biosynthesis of lipid A, a phosphorylated glycolipid that anchors the lipopolysaccharide to the outer membrane of the cell.</text>
</comment>
<name>A4BHH0_9GAMM</name>
<dbReference type="GO" id="GO:0030145">
    <property type="term" value="F:manganese ion binding"/>
    <property type="evidence" value="ECO:0007669"/>
    <property type="project" value="UniProtKB-UniRule"/>
</dbReference>
<gene>
    <name evidence="10" type="primary">lpxH</name>
    <name evidence="12" type="ORF">MED297_16549</name>
</gene>
<dbReference type="AlphaFoldDB" id="A4BHH0"/>
<evidence type="ECO:0000256" key="9">
    <source>
        <dbReference type="ARBA" id="ARBA00023211"/>
    </source>
</evidence>
<feature type="binding site" evidence="10">
    <location>
        <position position="167"/>
    </location>
    <ligand>
        <name>substrate</name>
    </ligand>
</feature>
<organism evidence="12 13">
    <name type="scientific">Reinekea blandensis MED297</name>
    <dbReference type="NCBI Taxonomy" id="314283"/>
    <lineage>
        <taxon>Bacteria</taxon>
        <taxon>Pseudomonadati</taxon>
        <taxon>Pseudomonadota</taxon>
        <taxon>Gammaproteobacteria</taxon>
        <taxon>Oceanospirillales</taxon>
        <taxon>Saccharospirillaceae</taxon>
        <taxon>Reinekea</taxon>
    </lineage>
</organism>
<protein>
    <recommendedName>
        <fullName evidence="10">UDP-2,3-diacylglucosamine hydrolase</fullName>
        <ecNumber evidence="10">3.6.1.54</ecNumber>
    </recommendedName>
    <alternativeName>
        <fullName evidence="10">UDP-2,3-diacylglucosamine diphosphatase</fullName>
    </alternativeName>
</protein>
<dbReference type="InterPro" id="IPR043461">
    <property type="entry name" value="LpxH-like"/>
</dbReference>
<comment type="pathway">
    <text evidence="10">Glycolipid biosynthesis; lipid IV(A) biosynthesis; lipid IV(A) from (3R)-3-hydroxytetradecanoyl-[acyl-carrier-protein] and UDP-N-acetyl-alpha-D-glucosamine: step 4/6.</text>
</comment>
<sequence>MTKNYSNALFVSDLHLMEDRPECIRAFFQFLKWIPEEIEALFILGDFFEYWVGDDVDLPYSTEVADALAETSRRKSITIYFLPGNRDFAIGKAYCDRAHMILLEADEVPLIIAKHRVLLSHGDLYCTDDKKYLMFRRIIRHPWVLKMLRSLSKKRRIKIAETLRAASKNKYQRHPIPIDVTPEAIKQTLIKNKCDILVHGHTHLADIHLDLQNQENAQSPRRMVLGDWHHYGWYGKIDQNGPTLHRFTVDNPVF</sequence>
<dbReference type="InterPro" id="IPR004843">
    <property type="entry name" value="Calcineurin-like_PHP"/>
</dbReference>
<evidence type="ECO:0000313" key="13">
    <source>
        <dbReference type="Proteomes" id="UP000005953"/>
    </source>
</evidence>
<dbReference type="GO" id="GO:0019897">
    <property type="term" value="C:extrinsic component of plasma membrane"/>
    <property type="evidence" value="ECO:0007669"/>
    <property type="project" value="UniProtKB-UniRule"/>
</dbReference>
<feature type="domain" description="Calcineurin-like phosphoesterase" evidence="11">
    <location>
        <begin position="9"/>
        <end position="203"/>
    </location>
</feature>
<keyword evidence="5 10" id="KW-0479">Metal-binding</keyword>
<comment type="catalytic activity">
    <reaction evidence="10">
        <text>UDP-2-N,3-O-bis[(3R)-3-hydroxytetradecanoyl]-alpha-D-glucosamine + H2O = 2-N,3-O-bis[(3R)-3-hydroxytetradecanoyl]-alpha-D-glucosaminyl 1-phosphate + UMP + 2 H(+)</text>
        <dbReference type="Rhea" id="RHEA:25213"/>
        <dbReference type="ChEBI" id="CHEBI:15377"/>
        <dbReference type="ChEBI" id="CHEBI:15378"/>
        <dbReference type="ChEBI" id="CHEBI:57865"/>
        <dbReference type="ChEBI" id="CHEBI:57957"/>
        <dbReference type="ChEBI" id="CHEBI:78847"/>
        <dbReference type="EC" id="3.6.1.54"/>
    </reaction>
</comment>
<dbReference type="SUPFAM" id="SSF56300">
    <property type="entry name" value="Metallo-dependent phosphatases"/>
    <property type="match status" value="1"/>
</dbReference>
<feature type="binding site" evidence="10">
    <location>
        <position position="129"/>
    </location>
    <ligand>
        <name>substrate</name>
    </ligand>
</feature>
<dbReference type="OrthoDB" id="9783283at2"/>
<feature type="binding site" evidence="10">
    <location>
        <begin position="85"/>
        <end position="86"/>
    </location>
    <ligand>
        <name>substrate</name>
    </ligand>
</feature>
<dbReference type="EMBL" id="AAOE01000021">
    <property type="protein sequence ID" value="EAR08368.1"/>
    <property type="molecule type" value="Genomic_DNA"/>
</dbReference>
<feature type="binding site" evidence="10">
    <location>
        <position position="46"/>
    </location>
    <ligand>
        <name>Mn(2+)</name>
        <dbReference type="ChEBI" id="CHEBI:29035"/>
        <label>2</label>
    </ligand>
</feature>
<reference evidence="12 13" key="1">
    <citation type="submission" date="2006-02" db="EMBL/GenBank/DDBJ databases">
        <authorList>
            <person name="Pinhassi J."/>
            <person name="Pedros-Alio C."/>
            <person name="Ferriera S."/>
            <person name="Johnson J."/>
            <person name="Kravitz S."/>
            <person name="Halpern A."/>
            <person name="Remington K."/>
            <person name="Beeson K."/>
            <person name="Tran B."/>
            <person name="Rogers Y.-H."/>
            <person name="Friedman R."/>
            <person name="Venter J.C."/>
        </authorList>
    </citation>
    <scope>NUCLEOTIDE SEQUENCE [LARGE SCALE GENOMIC DNA]</scope>
    <source>
        <strain evidence="12 13">MED297</strain>
    </source>
</reference>
<feature type="binding site" evidence="10">
    <location>
        <position position="203"/>
    </location>
    <ligand>
        <name>Mn(2+)</name>
        <dbReference type="ChEBI" id="CHEBI:29035"/>
        <label>1</label>
    </ligand>
</feature>
<evidence type="ECO:0000313" key="12">
    <source>
        <dbReference type="EMBL" id="EAR08368.1"/>
    </source>
</evidence>
<feature type="binding site" evidence="10">
    <location>
        <position position="85"/>
    </location>
    <ligand>
        <name>Mn(2+)</name>
        <dbReference type="ChEBI" id="CHEBI:29035"/>
        <label>2</label>
    </ligand>
</feature>
<dbReference type="PANTHER" id="PTHR34990:SF1">
    <property type="entry name" value="UDP-2,3-DIACYLGLUCOSAMINE HYDROLASE"/>
    <property type="match status" value="1"/>
</dbReference>
<evidence type="ECO:0000256" key="10">
    <source>
        <dbReference type="HAMAP-Rule" id="MF_00575"/>
    </source>
</evidence>
<dbReference type="EC" id="3.6.1.54" evidence="10"/>
<keyword evidence="4 10" id="KW-0441">Lipid A biosynthesis</keyword>
<dbReference type="PANTHER" id="PTHR34990">
    <property type="entry name" value="UDP-2,3-DIACYLGLUCOSAMINE HYDROLASE-RELATED"/>
    <property type="match status" value="1"/>
</dbReference>
<keyword evidence="1 10" id="KW-1003">Cell membrane</keyword>
<feature type="binding site" evidence="10">
    <location>
        <position position="201"/>
    </location>
    <ligand>
        <name>Mn(2+)</name>
        <dbReference type="ChEBI" id="CHEBI:29035"/>
        <label>2</label>
    </ligand>
</feature>
<dbReference type="GO" id="GO:0005737">
    <property type="term" value="C:cytoplasm"/>
    <property type="evidence" value="ECO:0007669"/>
    <property type="project" value="InterPro"/>
</dbReference>
<evidence type="ECO:0000256" key="1">
    <source>
        <dbReference type="ARBA" id="ARBA00022475"/>
    </source>
</evidence>
<keyword evidence="9 10" id="KW-0464">Manganese</keyword>
<keyword evidence="3 10" id="KW-0997">Cell inner membrane</keyword>
<proteinExistence type="inferred from homology"/>
<feature type="binding site" evidence="10">
    <location>
        <position position="201"/>
    </location>
    <ligand>
        <name>substrate</name>
    </ligand>
</feature>
<evidence type="ECO:0000259" key="11">
    <source>
        <dbReference type="Pfam" id="PF00149"/>
    </source>
</evidence>
<comment type="cofactor">
    <cofactor evidence="10">
        <name>Mn(2+)</name>
        <dbReference type="ChEBI" id="CHEBI:29035"/>
    </cofactor>
    <text evidence="10">Binds 2 Mn(2+) ions per subunit in a binuclear metal center.</text>
</comment>
<feature type="binding site" evidence="10">
    <location>
        <position position="46"/>
    </location>
    <ligand>
        <name>Mn(2+)</name>
        <dbReference type="ChEBI" id="CHEBI:29035"/>
        <label>1</label>
    </ligand>
</feature>
<dbReference type="RefSeq" id="WP_008043597.1">
    <property type="nucleotide sequence ID" value="NZ_CH724150.1"/>
</dbReference>
<dbReference type="Proteomes" id="UP000005953">
    <property type="component" value="Unassembled WGS sequence"/>
</dbReference>
<dbReference type="InterPro" id="IPR029052">
    <property type="entry name" value="Metallo-depent_PP-like"/>
</dbReference>
<comment type="similarity">
    <text evidence="10">Belongs to the LpxH family.</text>
</comment>
<comment type="caution">
    <text evidence="12">The sequence shown here is derived from an EMBL/GenBank/DDBJ whole genome shotgun (WGS) entry which is preliminary data.</text>
</comment>
<dbReference type="Pfam" id="PF00149">
    <property type="entry name" value="Metallophos"/>
    <property type="match status" value="1"/>
</dbReference>
<feature type="binding site" evidence="10">
    <location>
        <position position="15"/>
    </location>
    <ligand>
        <name>Mn(2+)</name>
        <dbReference type="ChEBI" id="CHEBI:29035"/>
        <label>1</label>
    </ligand>
</feature>
<dbReference type="NCBIfam" id="TIGR01854">
    <property type="entry name" value="lipid_A_lpxH"/>
    <property type="match status" value="1"/>
</dbReference>
<accession>A4BHH0</accession>
<evidence type="ECO:0000256" key="3">
    <source>
        <dbReference type="ARBA" id="ARBA00022519"/>
    </source>
</evidence>
<dbReference type="HOGENOM" id="CLU_074586_0_0_6"/>
<dbReference type="GO" id="GO:0009245">
    <property type="term" value="P:lipid A biosynthetic process"/>
    <property type="evidence" value="ECO:0007669"/>
    <property type="project" value="UniProtKB-UniRule"/>
</dbReference>
<dbReference type="Gene3D" id="3.60.21.10">
    <property type="match status" value="1"/>
</dbReference>
<keyword evidence="7 10" id="KW-0443">Lipid metabolism</keyword>
<evidence type="ECO:0000256" key="2">
    <source>
        <dbReference type="ARBA" id="ARBA00022516"/>
    </source>
</evidence>
<comment type="subcellular location">
    <subcellularLocation>
        <location evidence="10">Cell inner membrane</location>
        <topology evidence="10">Peripheral membrane protein</topology>
        <orientation evidence="10">Cytoplasmic side</orientation>
    </subcellularLocation>
</comment>
<evidence type="ECO:0000256" key="5">
    <source>
        <dbReference type="ARBA" id="ARBA00022723"/>
    </source>
</evidence>
<evidence type="ECO:0000256" key="4">
    <source>
        <dbReference type="ARBA" id="ARBA00022556"/>
    </source>
</evidence>
<comment type="caution">
    <text evidence="10">Lacks conserved residue(s) required for the propagation of feature annotation.</text>
</comment>
<feature type="binding site" evidence="10">
    <location>
        <position position="121"/>
    </location>
    <ligand>
        <name>Mn(2+)</name>
        <dbReference type="ChEBI" id="CHEBI:29035"/>
        <label>2</label>
    </ligand>
</feature>
<dbReference type="GO" id="GO:0008758">
    <property type="term" value="F:UDP-2,3-diacylglucosamine hydrolase activity"/>
    <property type="evidence" value="ECO:0007669"/>
    <property type="project" value="UniProtKB-UniRule"/>
</dbReference>
<evidence type="ECO:0000256" key="6">
    <source>
        <dbReference type="ARBA" id="ARBA00022801"/>
    </source>
</evidence>
<dbReference type="CDD" id="cd07398">
    <property type="entry name" value="MPP_YbbF-LpxH"/>
    <property type="match status" value="1"/>
</dbReference>
<dbReference type="UniPathway" id="UPA00359">
    <property type="reaction ID" value="UER00480"/>
</dbReference>
<keyword evidence="2 10" id="KW-0444">Lipid biosynthesis</keyword>
<evidence type="ECO:0000256" key="7">
    <source>
        <dbReference type="ARBA" id="ARBA00023098"/>
    </source>
</evidence>
<dbReference type="HAMAP" id="MF_00575">
    <property type="entry name" value="LpxH"/>
    <property type="match status" value="1"/>
</dbReference>
<keyword evidence="13" id="KW-1185">Reference proteome</keyword>
<evidence type="ECO:0000256" key="8">
    <source>
        <dbReference type="ARBA" id="ARBA00023136"/>
    </source>
</evidence>
<dbReference type="STRING" id="314283.MED297_16549"/>
<keyword evidence="8 10" id="KW-0472">Membrane</keyword>
<dbReference type="NCBIfam" id="NF003743">
    <property type="entry name" value="PRK05340.1"/>
    <property type="match status" value="1"/>
</dbReference>
<keyword evidence="6 10" id="KW-0378">Hydrolase</keyword>